<reference evidence="2 3" key="1">
    <citation type="submission" date="2019-05" db="EMBL/GenBank/DDBJ databases">
        <title>Another draft genome of Portunus trituberculatus and its Hox gene families provides insights of decapod evolution.</title>
        <authorList>
            <person name="Jeong J.-H."/>
            <person name="Song I."/>
            <person name="Kim S."/>
            <person name="Choi T."/>
            <person name="Kim D."/>
            <person name="Ryu S."/>
            <person name="Kim W."/>
        </authorList>
    </citation>
    <scope>NUCLEOTIDE SEQUENCE [LARGE SCALE GENOMIC DNA]</scope>
    <source>
        <tissue evidence="2">Muscle</tissue>
    </source>
</reference>
<proteinExistence type="predicted"/>
<protein>
    <submittedName>
        <fullName evidence="2">Uncharacterized protein</fullName>
    </submittedName>
</protein>
<dbReference type="AlphaFoldDB" id="A0A5B7IZP7"/>
<gene>
    <name evidence="2" type="ORF">E2C01_082595</name>
</gene>
<keyword evidence="1" id="KW-0812">Transmembrane</keyword>
<accession>A0A5B7IZP7</accession>
<organism evidence="2 3">
    <name type="scientific">Portunus trituberculatus</name>
    <name type="common">Swimming crab</name>
    <name type="synonym">Neptunus trituberculatus</name>
    <dbReference type="NCBI Taxonomy" id="210409"/>
    <lineage>
        <taxon>Eukaryota</taxon>
        <taxon>Metazoa</taxon>
        <taxon>Ecdysozoa</taxon>
        <taxon>Arthropoda</taxon>
        <taxon>Crustacea</taxon>
        <taxon>Multicrustacea</taxon>
        <taxon>Malacostraca</taxon>
        <taxon>Eumalacostraca</taxon>
        <taxon>Eucarida</taxon>
        <taxon>Decapoda</taxon>
        <taxon>Pleocyemata</taxon>
        <taxon>Brachyura</taxon>
        <taxon>Eubrachyura</taxon>
        <taxon>Portunoidea</taxon>
        <taxon>Portunidae</taxon>
        <taxon>Portuninae</taxon>
        <taxon>Portunus</taxon>
    </lineage>
</organism>
<feature type="transmembrane region" description="Helical" evidence="1">
    <location>
        <begin position="46"/>
        <end position="65"/>
    </location>
</feature>
<keyword evidence="1" id="KW-1133">Transmembrane helix</keyword>
<evidence type="ECO:0000313" key="2">
    <source>
        <dbReference type="EMBL" id="MPC87723.1"/>
    </source>
</evidence>
<name>A0A5B7IZP7_PORTR</name>
<comment type="caution">
    <text evidence="2">The sequence shown here is derived from an EMBL/GenBank/DDBJ whole genome shotgun (WGS) entry which is preliminary data.</text>
</comment>
<keyword evidence="3" id="KW-1185">Reference proteome</keyword>
<evidence type="ECO:0000256" key="1">
    <source>
        <dbReference type="SAM" id="Phobius"/>
    </source>
</evidence>
<dbReference type="Proteomes" id="UP000324222">
    <property type="component" value="Unassembled WGS sequence"/>
</dbReference>
<keyword evidence="1" id="KW-0472">Membrane</keyword>
<sequence>MLPFIHRVLLRVGQQASLNPRTAVDPNTVGKTLRMVDTCHKDSHNLLLWILLVLVIQQVLLRLVAHMPLDV</sequence>
<evidence type="ECO:0000313" key="3">
    <source>
        <dbReference type="Proteomes" id="UP000324222"/>
    </source>
</evidence>
<dbReference type="EMBL" id="VSRR010075359">
    <property type="protein sequence ID" value="MPC87723.1"/>
    <property type="molecule type" value="Genomic_DNA"/>
</dbReference>